<accession>A0A1G2CQU5</accession>
<evidence type="ECO:0000256" key="1">
    <source>
        <dbReference type="SAM" id="MobiDB-lite"/>
    </source>
</evidence>
<dbReference type="STRING" id="1798656.A2604_00080"/>
<dbReference type="InterPro" id="IPR002789">
    <property type="entry name" value="HerA_central"/>
</dbReference>
<evidence type="ECO:0000313" key="5">
    <source>
        <dbReference type="Proteomes" id="UP000177587"/>
    </source>
</evidence>
<dbReference type="PANTHER" id="PTHR30121">
    <property type="entry name" value="UNCHARACTERIZED PROTEIN YJGR-RELATED"/>
    <property type="match status" value="1"/>
</dbReference>
<reference evidence="4 5" key="1">
    <citation type="journal article" date="2016" name="Nat. Commun.">
        <title>Thousands of microbial genomes shed light on interconnected biogeochemical processes in an aquifer system.</title>
        <authorList>
            <person name="Anantharaman K."/>
            <person name="Brown C.T."/>
            <person name="Hug L.A."/>
            <person name="Sharon I."/>
            <person name="Castelle C.J."/>
            <person name="Probst A.J."/>
            <person name="Thomas B.C."/>
            <person name="Singh A."/>
            <person name="Wilkins M.J."/>
            <person name="Karaoz U."/>
            <person name="Brodie E.L."/>
            <person name="Williams K.H."/>
            <person name="Hubbard S.S."/>
            <person name="Banfield J.F."/>
        </authorList>
    </citation>
    <scope>NUCLEOTIDE SEQUENCE [LARGE SCALE GENOMIC DNA]</scope>
</reference>
<sequence>MNNNITTIGETNFRNNKVRFGIKVDDRRRHVYVIGKTGSGKSNLLENMAIEDIMAGKGVGIIDPHGEFAEKILDFIPEERVDDVVYFNPADMDRPVAFNPLERVGNEHKHLVASGIMSVFKKIWVDMWSARMEYILNNALLALLEYPESTLLEILRLFSDKEYRKKIVDGLQDPVIKGFWINEFGKYTQRLETESLAAIQNKVGQFVSNPLIRNIIGQPHSSINMRRIMDDGKIFIVNLSKGKIGEDNSALLGAMVITRLQLAAMSRVDTPEENRRDFFLTVDEFQNFATESFASILSEARKYRLSLSLAHQYIEQLDEKVQAAVFGNVGTLILFRVGATDGEFLEKEFVPEFTIDDLVNLPKYQVYIRLLVDGMASRPFSASTLPPFPMQRDSFRNVIVENSRRRYGTEKAKVEEVIAREWIGETAKMAEEKIFRRDEQPLGTVLYNRTQNAENKKKYQPRVKSDVNLEDLRKALGDALVGEEKDKKGGLEENKKETMVAPAAKKEKDGEQKQEEKNVISDHKIEIAQIIEKENVKREEKNEEEPKKEEN</sequence>
<comment type="caution">
    <text evidence="4">The sequence shown here is derived from an EMBL/GenBank/DDBJ whole genome shotgun (WGS) entry which is preliminary data.</text>
</comment>
<dbReference type="InterPro" id="IPR027417">
    <property type="entry name" value="P-loop_NTPase"/>
</dbReference>
<dbReference type="Proteomes" id="UP000177587">
    <property type="component" value="Unassembled WGS sequence"/>
</dbReference>
<feature type="domain" description="Helicase HerA central" evidence="2">
    <location>
        <begin position="14"/>
        <end position="244"/>
    </location>
</feature>
<dbReference type="AlphaFoldDB" id="A0A1G2CQU5"/>
<name>A0A1G2CQU5_9BACT</name>
<evidence type="ECO:0000259" key="2">
    <source>
        <dbReference type="Pfam" id="PF01935"/>
    </source>
</evidence>
<dbReference type="Pfam" id="PF12696">
    <property type="entry name" value="TraG-D_C"/>
    <property type="match status" value="1"/>
</dbReference>
<dbReference type="EMBL" id="MHLG01000029">
    <property type="protein sequence ID" value="OGZ03110.1"/>
    <property type="molecule type" value="Genomic_DNA"/>
</dbReference>
<feature type="region of interest" description="Disordered" evidence="1">
    <location>
        <begin position="483"/>
        <end position="551"/>
    </location>
</feature>
<feature type="domain" description="TraD/TraG TraM recognition site" evidence="3">
    <location>
        <begin position="280"/>
        <end position="344"/>
    </location>
</feature>
<evidence type="ECO:0000259" key="3">
    <source>
        <dbReference type="Pfam" id="PF12696"/>
    </source>
</evidence>
<dbReference type="InterPro" id="IPR051162">
    <property type="entry name" value="T4SS_component"/>
</dbReference>
<dbReference type="Pfam" id="PF01935">
    <property type="entry name" value="DUF87"/>
    <property type="match status" value="1"/>
</dbReference>
<organism evidence="4 5">
    <name type="scientific">Candidatus Liptonbacteria bacterium RIFOXYD1_FULL_36_11</name>
    <dbReference type="NCBI Taxonomy" id="1798656"/>
    <lineage>
        <taxon>Bacteria</taxon>
        <taxon>Candidatus Liptoniibacteriota</taxon>
    </lineage>
</organism>
<dbReference type="InterPro" id="IPR032689">
    <property type="entry name" value="TraG-D_C"/>
</dbReference>
<dbReference type="Gene3D" id="3.40.50.300">
    <property type="entry name" value="P-loop containing nucleotide triphosphate hydrolases"/>
    <property type="match status" value="2"/>
</dbReference>
<dbReference type="SUPFAM" id="SSF52540">
    <property type="entry name" value="P-loop containing nucleoside triphosphate hydrolases"/>
    <property type="match status" value="1"/>
</dbReference>
<dbReference type="PANTHER" id="PTHR30121:SF11">
    <property type="entry name" value="AAA+ ATPASE DOMAIN-CONTAINING PROTEIN"/>
    <property type="match status" value="1"/>
</dbReference>
<protein>
    <submittedName>
        <fullName evidence="4">Uncharacterized protein</fullName>
    </submittedName>
</protein>
<gene>
    <name evidence="4" type="ORF">A2604_00080</name>
</gene>
<proteinExistence type="predicted"/>
<dbReference type="CDD" id="cd01127">
    <property type="entry name" value="TrwB_TraG_TraD_VirD4"/>
    <property type="match status" value="1"/>
</dbReference>
<evidence type="ECO:0000313" key="4">
    <source>
        <dbReference type="EMBL" id="OGZ03110.1"/>
    </source>
</evidence>